<evidence type="ECO:0000313" key="2">
    <source>
        <dbReference type="EMBL" id="UPU45777.1"/>
    </source>
</evidence>
<organism evidence="2 3">
    <name type="scientific">Rhodococcus qingshengii JCM 15477</name>
    <dbReference type="NCBI Taxonomy" id="1303681"/>
    <lineage>
        <taxon>Bacteria</taxon>
        <taxon>Bacillati</taxon>
        <taxon>Actinomycetota</taxon>
        <taxon>Actinomycetes</taxon>
        <taxon>Mycobacteriales</taxon>
        <taxon>Nocardiaceae</taxon>
        <taxon>Rhodococcus</taxon>
        <taxon>Rhodococcus erythropolis group</taxon>
    </lineage>
</organism>
<feature type="transmembrane region" description="Helical" evidence="1">
    <location>
        <begin position="22"/>
        <end position="46"/>
    </location>
</feature>
<dbReference type="EMBL" id="CP096563">
    <property type="protein sequence ID" value="UPU45777.1"/>
    <property type="molecule type" value="Genomic_DNA"/>
</dbReference>
<protein>
    <submittedName>
        <fullName evidence="2">Uncharacterized protein</fullName>
    </submittedName>
</protein>
<dbReference type="Proteomes" id="UP000831484">
    <property type="component" value="Chromosome"/>
</dbReference>
<evidence type="ECO:0000256" key="1">
    <source>
        <dbReference type="SAM" id="Phobius"/>
    </source>
</evidence>
<proteinExistence type="predicted"/>
<keyword evidence="1" id="KW-0812">Transmembrane</keyword>
<accession>A0AB38RL01</accession>
<name>A0AB38RL01_RHOSG</name>
<gene>
    <name evidence="2" type="ORF">M0639_14250</name>
</gene>
<keyword evidence="3" id="KW-1185">Reference proteome</keyword>
<keyword evidence="1" id="KW-0472">Membrane</keyword>
<dbReference type="RefSeq" id="WP_156525081.1">
    <property type="nucleotide sequence ID" value="NZ_CP096563.1"/>
</dbReference>
<evidence type="ECO:0000313" key="3">
    <source>
        <dbReference type="Proteomes" id="UP000831484"/>
    </source>
</evidence>
<sequence length="200" mass="22706">MVPMLRQNVIVHEISLSSGTPWHVYIAAVIGGLIAIGGWLAVHYFSKKRDLDGWRRTALLEAVSALVASSISRRDHITTVSGLYDRFTIPPTYTVPDEARKALRDMMAARHKIEICAENSILRSADQIIELHTNSALCIERLQRSFFYPGEDGEFVRLRSPEGIIEDERDAEIDIDELTKCHAKLIRSLQIEIRLKKKQL</sequence>
<reference evidence="3" key="1">
    <citation type="journal article" date="2022" name="Environ. Microbiol.">
        <title>Functional analysis, diversity, and distribution of carbendazim hydrolases MheI and CbmA, responsible for the initial step in carbendazim degradation.</title>
        <authorList>
            <person name="Zhang M."/>
            <person name="Bai X."/>
            <person name="Li Q."/>
            <person name="Zhang L."/>
            <person name="Zhu Q."/>
            <person name="Gao S."/>
            <person name="Ke Z."/>
            <person name="Jiang M."/>
            <person name="Hu J."/>
            <person name="Qiu J."/>
            <person name="Hong Q."/>
        </authorList>
    </citation>
    <scope>NUCLEOTIDE SEQUENCE [LARGE SCALE GENOMIC DNA]</scope>
    <source>
        <strain evidence="3">djl-6</strain>
    </source>
</reference>
<dbReference type="AlphaFoldDB" id="A0AB38RL01"/>
<keyword evidence="1" id="KW-1133">Transmembrane helix</keyword>